<evidence type="ECO:0000256" key="8">
    <source>
        <dbReference type="SAM" id="SignalP"/>
    </source>
</evidence>
<accession>A0A4U6VTI1</accession>
<evidence type="ECO:0000256" key="2">
    <source>
        <dbReference type="ARBA" id="ARBA00022723"/>
    </source>
</evidence>
<dbReference type="PANTHER" id="PTHR48127:SF1">
    <property type="entry name" value="ZINC FINGER GRF-TYPE DOMAIN-CONTAINING PROTEIN"/>
    <property type="match status" value="1"/>
</dbReference>
<feature type="region of interest" description="Disordered" evidence="7">
    <location>
        <begin position="550"/>
        <end position="570"/>
    </location>
</feature>
<evidence type="ECO:0000313" key="11">
    <source>
        <dbReference type="Proteomes" id="UP000298652"/>
    </source>
</evidence>
<evidence type="ECO:0000256" key="6">
    <source>
        <dbReference type="PROSITE-ProRule" id="PRU01343"/>
    </source>
</evidence>
<evidence type="ECO:0000256" key="4">
    <source>
        <dbReference type="ARBA" id="ARBA00022771"/>
    </source>
</evidence>
<evidence type="ECO:0000256" key="1">
    <source>
        <dbReference type="ARBA" id="ARBA00004167"/>
    </source>
</evidence>
<name>A0A4U6VTI1_SETVI</name>
<feature type="compositionally biased region" description="Basic and acidic residues" evidence="7">
    <location>
        <begin position="452"/>
        <end position="471"/>
    </location>
</feature>
<dbReference type="Gramene" id="TKW32652">
    <property type="protein sequence ID" value="TKW32652"/>
    <property type="gene ID" value="SEVIR_2G181750v2"/>
</dbReference>
<keyword evidence="11" id="KW-1185">Reference proteome</keyword>
<dbReference type="AlphaFoldDB" id="A0A4U6VTI1"/>
<sequence length="570" mass="65407">MNTSELKIMEVLLHLGLGLLLLVVRHSASATFVPSSECKRQCGHVEIPYPFGIGKNCSLAGGFDVTCQPGQNGFSKPFIGGRELLNISLTNSTIRVLNPITPYCYNDSTSELDMLTGEMASFGSEYKRRRWYVRYVGESNVAGPVPPALPVPLCRCGAQAEVKQSRHPKTAGRAFYVCKWTFDPLPAAPCDFFQWIDGPDKYDPRIRLFPYHSTELKPYHKFRRWVPPPPNPPRMTDEEKQEAACRRVRDPPMCKCGVPAKLMRPNLGDPPKFTPFFRCSLKTHDGWPLCDFNEYIYGPMAMWPTEEEVREFESENAPWPCVSSPSDRCKCGILATEGVVPSELGYGSFCGNAHGDYWEGRTCDWEDFCGRYDLLLKLGNTSEPWKLRKQQEIKEKIRKKYDVPIPDDDLLWGKIYQDMVHETGVKPNGLYARETIIKYWRQNRSKYPRPLTENEKRENRRKLQEERDLEKQRLMEERDRLGYVVDPNVKYPEGSWEQYLQQKAARKRRLEMEELQQQAEEAQMETMKALVADLPVGKVNVDKKGKGVVVAGDVDDDDDDDELLYEGDSD</sequence>
<proteinExistence type="predicted"/>
<comment type="subcellular location">
    <subcellularLocation>
        <location evidence="1">Membrane</location>
        <topology evidence="1">Single-pass membrane protein</topology>
    </subcellularLocation>
</comment>
<dbReference type="CDD" id="cd22249">
    <property type="entry name" value="UDM1_RNF168_RNF169-like"/>
    <property type="match status" value="1"/>
</dbReference>
<keyword evidence="2" id="KW-0479">Metal-binding</keyword>
<reference evidence="10" key="1">
    <citation type="submission" date="2019-03" db="EMBL/GenBank/DDBJ databases">
        <title>WGS assembly of Setaria viridis.</title>
        <authorList>
            <person name="Huang P."/>
            <person name="Jenkins J."/>
            <person name="Grimwood J."/>
            <person name="Barry K."/>
            <person name="Healey A."/>
            <person name="Mamidi S."/>
            <person name="Sreedasyam A."/>
            <person name="Shu S."/>
            <person name="Feldman M."/>
            <person name="Wu J."/>
            <person name="Yu Y."/>
            <person name="Chen C."/>
            <person name="Johnson J."/>
            <person name="Rokhsar D."/>
            <person name="Baxter I."/>
            <person name="Schmutz J."/>
            <person name="Brutnell T."/>
            <person name="Kellogg E."/>
        </authorList>
    </citation>
    <scope>NUCLEOTIDE SEQUENCE [LARGE SCALE GENOMIC DNA]</scope>
</reference>
<dbReference type="InterPro" id="IPR010666">
    <property type="entry name" value="Znf_GRF"/>
</dbReference>
<feature type="compositionally biased region" description="Acidic residues" evidence="7">
    <location>
        <begin position="553"/>
        <end position="570"/>
    </location>
</feature>
<protein>
    <recommendedName>
        <fullName evidence="9">GRF-type domain-containing protein</fullName>
    </recommendedName>
</protein>
<dbReference type="Pfam" id="PF13947">
    <property type="entry name" value="GUB_WAK_bind"/>
    <property type="match status" value="1"/>
</dbReference>
<dbReference type="Proteomes" id="UP000298652">
    <property type="component" value="Chromosome 2"/>
</dbReference>
<keyword evidence="3 8" id="KW-0732">Signal</keyword>
<feature type="domain" description="GRF-type" evidence="9">
    <location>
        <begin position="154"/>
        <end position="199"/>
    </location>
</feature>
<evidence type="ECO:0000256" key="7">
    <source>
        <dbReference type="SAM" id="MobiDB-lite"/>
    </source>
</evidence>
<evidence type="ECO:0000256" key="5">
    <source>
        <dbReference type="ARBA" id="ARBA00022833"/>
    </source>
</evidence>
<dbReference type="GO" id="GO:0008270">
    <property type="term" value="F:zinc ion binding"/>
    <property type="evidence" value="ECO:0007669"/>
    <property type="project" value="UniProtKB-KW"/>
</dbReference>
<dbReference type="EMBL" id="CM016553">
    <property type="protein sequence ID" value="TKW32652.1"/>
    <property type="molecule type" value="Genomic_DNA"/>
</dbReference>
<dbReference type="PROSITE" id="PS51999">
    <property type="entry name" value="ZF_GRF"/>
    <property type="match status" value="1"/>
</dbReference>
<evidence type="ECO:0000313" key="10">
    <source>
        <dbReference type="EMBL" id="TKW32652.1"/>
    </source>
</evidence>
<feature type="signal peptide" evidence="8">
    <location>
        <begin position="1"/>
        <end position="30"/>
    </location>
</feature>
<dbReference type="PANTHER" id="PTHR48127">
    <property type="entry name" value="GRF-TYPE DOMAIN-CONTAINING PROTEIN"/>
    <property type="match status" value="1"/>
</dbReference>
<dbReference type="GO" id="GO:0030247">
    <property type="term" value="F:polysaccharide binding"/>
    <property type="evidence" value="ECO:0007669"/>
    <property type="project" value="InterPro"/>
</dbReference>
<feature type="region of interest" description="Disordered" evidence="7">
    <location>
        <begin position="448"/>
        <end position="471"/>
    </location>
</feature>
<keyword evidence="5" id="KW-0862">Zinc</keyword>
<feature type="chain" id="PRO_5020336894" description="GRF-type domain-containing protein" evidence="8">
    <location>
        <begin position="31"/>
        <end position="570"/>
    </location>
</feature>
<dbReference type="OMA" id="CYNDSTS"/>
<gene>
    <name evidence="10" type="ORF">SEVIR_2G181750v2</name>
</gene>
<dbReference type="Pfam" id="PF06839">
    <property type="entry name" value="Zn_ribbon_GRF"/>
    <property type="match status" value="1"/>
</dbReference>
<keyword evidence="4 6" id="KW-0863">Zinc-finger</keyword>
<dbReference type="InterPro" id="IPR025287">
    <property type="entry name" value="WAK_GUB"/>
</dbReference>
<evidence type="ECO:0000256" key="3">
    <source>
        <dbReference type="ARBA" id="ARBA00022729"/>
    </source>
</evidence>
<organism evidence="10 11">
    <name type="scientific">Setaria viridis</name>
    <name type="common">Green bristlegrass</name>
    <name type="synonym">Setaria italica subsp. viridis</name>
    <dbReference type="NCBI Taxonomy" id="4556"/>
    <lineage>
        <taxon>Eukaryota</taxon>
        <taxon>Viridiplantae</taxon>
        <taxon>Streptophyta</taxon>
        <taxon>Embryophyta</taxon>
        <taxon>Tracheophyta</taxon>
        <taxon>Spermatophyta</taxon>
        <taxon>Magnoliopsida</taxon>
        <taxon>Liliopsida</taxon>
        <taxon>Poales</taxon>
        <taxon>Poaceae</taxon>
        <taxon>PACMAD clade</taxon>
        <taxon>Panicoideae</taxon>
        <taxon>Panicodae</taxon>
        <taxon>Paniceae</taxon>
        <taxon>Cenchrinae</taxon>
        <taxon>Setaria</taxon>
    </lineage>
</organism>
<evidence type="ECO:0000259" key="9">
    <source>
        <dbReference type="PROSITE" id="PS51999"/>
    </source>
</evidence>
<dbReference type="GO" id="GO:0016020">
    <property type="term" value="C:membrane"/>
    <property type="evidence" value="ECO:0007669"/>
    <property type="project" value="UniProtKB-SubCell"/>
</dbReference>